<gene>
    <name evidence="2" type="ORF">AB0C36_35560</name>
</gene>
<keyword evidence="3" id="KW-1185">Reference proteome</keyword>
<protein>
    <submittedName>
        <fullName evidence="2">Uncharacterized protein</fullName>
    </submittedName>
</protein>
<comment type="caution">
    <text evidence="2">The sequence shown here is derived from an EMBL/GenBank/DDBJ whole genome shotgun (WGS) entry which is preliminary data.</text>
</comment>
<evidence type="ECO:0000313" key="3">
    <source>
        <dbReference type="Proteomes" id="UP001551482"/>
    </source>
</evidence>
<dbReference type="EMBL" id="JBEZFP010000140">
    <property type="protein sequence ID" value="MEU8138806.1"/>
    <property type="molecule type" value="Genomic_DNA"/>
</dbReference>
<reference evidence="2 3" key="1">
    <citation type="submission" date="2024-06" db="EMBL/GenBank/DDBJ databases">
        <title>The Natural Products Discovery Center: Release of the First 8490 Sequenced Strains for Exploring Actinobacteria Biosynthetic Diversity.</title>
        <authorList>
            <person name="Kalkreuter E."/>
            <person name="Kautsar S.A."/>
            <person name="Yang D."/>
            <person name="Bader C.D."/>
            <person name="Teijaro C.N."/>
            <person name="Fluegel L."/>
            <person name="Davis C.M."/>
            <person name="Simpson J.R."/>
            <person name="Lauterbach L."/>
            <person name="Steele A.D."/>
            <person name="Gui C."/>
            <person name="Meng S."/>
            <person name="Li G."/>
            <person name="Viehrig K."/>
            <person name="Ye F."/>
            <person name="Su P."/>
            <person name="Kiefer A.F."/>
            <person name="Nichols A."/>
            <person name="Cepeda A.J."/>
            <person name="Yan W."/>
            <person name="Fan B."/>
            <person name="Jiang Y."/>
            <person name="Adhikari A."/>
            <person name="Zheng C.-J."/>
            <person name="Schuster L."/>
            <person name="Cowan T.M."/>
            <person name="Smanski M.J."/>
            <person name="Chevrette M.G."/>
            <person name="De Carvalho L.P.S."/>
            <person name="Shen B."/>
        </authorList>
    </citation>
    <scope>NUCLEOTIDE SEQUENCE [LARGE SCALE GENOMIC DNA]</scope>
    <source>
        <strain evidence="2 3">NPDC048946</strain>
    </source>
</reference>
<proteinExistence type="predicted"/>
<evidence type="ECO:0000256" key="1">
    <source>
        <dbReference type="SAM" id="MobiDB-lite"/>
    </source>
</evidence>
<sequence length="253" mass="27501">MAVVPELAGMYGQRLPVEDYLLQPDQVSRIQAARRALVVRCMRSKGIDFGFPAAAGPHSSNAGKTQSEMRYVTPPEVAAKFGYHSPDGQGQAPESPGLPKATEEALFGKDGKSGCYAEVDEDFDRRALLVQDAESVVAINIDNMARSMEDPRMKAAFALWSGCMKARGYAYGTPMEASADPRWIQRPTATPEEIATAVAHTSCMTETNIVGTWFAVESAYEQRDIEAKAAELAAYKTVIENTLRFADSVLAQP</sequence>
<feature type="region of interest" description="Disordered" evidence="1">
    <location>
        <begin position="80"/>
        <end position="101"/>
    </location>
</feature>
<evidence type="ECO:0000313" key="2">
    <source>
        <dbReference type="EMBL" id="MEU8138806.1"/>
    </source>
</evidence>
<name>A0ABV3DSS2_9ACTN</name>
<organism evidence="2 3">
    <name type="scientific">Streptodolium elevatio</name>
    <dbReference type="NCBI Taxonomy" id="3157996"/>
    <lineage>
        <taxon>Bacteria</taxon>
        <taxon>Bacillati</taxon>
        <taxon>Actinomycetota</taxon>
        <taxon>Actinomycetes</taxon>
        <taxon>Kitasatosporales</taxon>
        <taxon>Streptomycetaceae</taxon>
        <taxon>Streptodolium</taxon>
    </lineage>
</organism>
<accession>A0ABV3DSS2</accession>
<dbReference type="RefSeq" id="WP_358362506.1">
    <property type="nucleotide sequence ID" value="NZ_JBEZFP010000140.1"/>
</dbReference>
<dbReference type="Proteomes" id="UP001551482">
    <property type="component" value="Unassembled WGS sequence"/>
</dbReference>